<gene>
    <name evidence="8" type="ORF">FZD51_22140</name>
</gene>
<evidence type="ECO:0000256" key="1">
    <source>
        <dbReference type="ARBA" id="ARBA00000971"/>
    </source>
</evidence>
<dbReference type="PROSITE" id="PS51257">
    <property type="entry name" value="PROKAR_LIPOPROTEIN"/>
    <property type="match status" value="1"/>
</dbReference>
<dbReference type="EC" id="5.2.1.8" evidence="2"/>
<protein>
    <recommendedName>
        <fullName evidence="2">peptidylprolyl isomerase</fullName>
        <ecNumber evidence="2">5.2.1.8</ecNumber>
    </recommendedName>
</protein>
<dbReference type="Gene3D" id="1.10.4030.10">
    <property type="entry name" value="Porin chaperone SurA, peptide-binding domain"/>
    <property type="match status" value="1"/>
</dbReference>
<evidence type="ECO:0000313" key="9">
    <source>
        <dbReference type="Proteomes" id="UP000322139"/>
    </source>
</evidence>
<keyword evidence="4" id="KW-0697">Rotamase</keyword>
<dbReference type="PANTHER" id="PTHR47245">
    <property type="entry name" value="PEPTIDYLPROLYL ISOMERASE"/>
    <property type="match status" value="1"/>
</dbReference>
<evidence type="ECO:0000256" key="4">
    <source>
        <dbReference type="ARBA" id="ARBA00023110"/>
    </source>
</evidence>
<dbReference type="InterPro" id="IPR050245">
    <property type="entry name" value="PrsA_foldase"/>
</dbReference>
<evidence type="ECO:0000256" key="2">
    <source>
        <dbReference type="ARBA" id="ARBA00013194"/>
    </source>
</evidence>
<evidence type="ECO:0000256" key="7">
    <source>
        <dbReference type="SAM" id="SignalP"/>
    </source>
</evidence>
<evidence type="ECO:0000313" key="8">
    <source>
        <dbReference type="EMBL" id="TYS43187.1"/>
    </source>
</evidence>
<evidence type="ECO:0000256" key="3">
    <source>
        <dbReference type="ARBA" id="ARBA00022729"/>
    </source>
</evidence>
<organism evidence="8 9">
    <name type="scientific">Bacillus infantis</name>
    <dbReference type="NCBI Taxonomy" id="324767"/>
    <lineage>
        <taxon>Bacteria</taxon>
        <taxon>Bacillati</taxon>
        <taxon>Bacillota</taxon>
        <taxon>Bacilli</taxon>
        <taxon>Bacillales</taxon>
        <taxon>Bacillaceae</taxon>
        <taxon>Bacillus</taxon>
    </lineage>
</organism>
<dbReference type="Proteomes" id="UP000322139">
    <property type="component" value="Unassembled WGS sequence"/>
</dbReference>
<comment type="catalytic activity">
    <reaction evidence="1">
        <text>[protein]-peptidylproline (omega=180) = [protein]-peptidylproline (omega=0)</text>
        <dbReference type="Rhea" id="RHEA:16237"/>
        <dbReference type="Rhea" id="RHEA-COMP:10747"/>
        <dbReference type="Rhea" id="RHEA-COMP:10748"/>
        <dbReference type="ChEBI" id="CHEBI:83833"/>
        <dbReference type="ChEBI" id="CHEBI:83834"/>
        <dbReference type="EC" id="5.2.1.8"/>
    </reaction>
</comment>
<dbReference type="SUPFAM" id="SSF109998">
    <property type="entry name" value="Triger factor/SurA peptide-binding domain-like"/>
    <property type="match status" value="1"/>
</dbReference>
<proteinExistence type="predicted"/>
<dbReference type="PANTHER" id="PTHR47245:SF1">
    <property type="entry name" value="FOLDASE PROTEIN PRSA"/>
    <property type="match status" value="1"/>
</dbReference>
<dbReference type="EMBL" id="VTER01000014">
    <property type="protein sequence ID" value="TYS43187.1"/>
    <property type="molecule type" value="Genomic_DNA"/>
</dbReference>
<sequence length="251" mass="27996">MKKIKWTMLAVLTAAVLTACGGNGDNAQSEDKNASKQEEKSQEASMKEMQEKLDKQKVDEKETVAVVNDDKILGKDFNGMLQNAQMSYQMSGQDPTTKEASEQIKQQTIDSLVGQSLIMQEAADKGYKASEEEVQGQLDEIKKQYEGDDKKFAAALKDAGLTEEELKGQISDSIVSNKYIDKEIKADAATEEEVKAYYDQVKASTPEGQSVPEYEEIKTKIQEQLNDQKKQEVLVKQVEDLKKDAKVEVLI</sequence>
<keyword evidence="3 7" id="KW-0732">Signal</keyword>
<feature type="compositionally biased region" description="Basic and acidic residues" evidence="6">
    <location>
        <begin position="29"/>
        <end position="59"/>
    </location>
</feature>
<comment type="caution">
    <text evidence="8">The sequence shown here is derived from an EMBL/GenBank/DDBJ whole genome shotgun (WGS) entry which is preliminary data.</text>
</comment>
<dbReference type="RefSeq" id="WP_148976734.1">
    <property type="nucleotide sequence ID" value="NZ_JBNIKT010000011.1"/>
</dbReference>
<dbReference type="GO" id="GO:0003755">
    <property type="term" value="F:peptidyl-prolyl cis-trans isomerase activity"/>
    <property type="evidence" value="ECO:0007669"/>
    <property type="project" value="UniProtKB-KW"/>
</dbReference>
<dbReference type="AlphaFoldDB" id="A0A5D4QVX6"/>
<accession>A0A5D4QVX6</accession>
<keyword evidence="5 8" id="KW-0413">Isomerase</keyword>
<feature type="region of interest" description="Disordered" evidence="6">
    <location>
        <begin position="20"/>
        <end position="59"/>
    </location>
</feature>
<evidence type="ECO:0000256" key="6">
    <source>
        <dbReference type="SAM" id="MobiDB-lite"/>
    </source>
</evidence>
<feature type="signal peptide" evidence="7">
    <location>
        <begin position="1"/>
        <end position="21"/>
    </location>
</feature>
<name>A0A5D4QVX6_9BACI</name>
<dbReference type="InterPro" id="IPR027304">
    <property type="entry name" value="Trigger_fact/SurA_dom_sf"/>
</dbReference>
<dbReference type="Pfam" id="PF13624">
    <property type="entry name" value="SurA_N_3"/>
    <property type="match status" value="1"/>
</dbReference>
<reference evidence="8 9" key="1">
    <citation type="submission" date="2019-08" db="EMBL/GenBank/DDBJ databases">
        <title>Bacillus genomes from the desert of Cuatro Cienegas, Coahuila.</title>
        <authorList>
            <person name="Olmedo-Alvarez G."/>
        </authorList>
    </citation>
    <scope>NUCLEOTIDE SEQUENCE [LARGE SCALE GENOMIC DNA]</scope>
    <source>
        <strain evidence="8 9">CH446_14T</strain>
    </source>
</reference>
<evidence type="ECO:0000256" key="5">
    <source>
        <dbReference type="ARBA" id="ARBA00023235"/>
    </source>
</evidence>
<feature type="chain" id="PRO_5038947992" description="peptidylprolyl isomerase" evidence="7">
    <location>
        <begin position="22"/>
        <end position="251"/>
    </location>
</feature>